<dbReference type="AlphaFoldDB" id="A0A2J6RG55"/>
<keyword evidence="1" id="KW-0539">Nucleus</keyword>
<dbReference type="CDD" id="cd12148">
    <property type="entry name" value="fungal_TF_MHR"/>
    <property type="match status" value="1"/>
</dbReference>
<dbReference type="GO" id="GO:0000976">
    <property type="term" value="F:transcription cis-regulatory region binding"/>
    <property type="evidence" value="ECO:0007669"/>
    <property type="project" value="TreeGrafter"/>
</dbReference>
<accession>A0A2J6RG55</accession>
<feature type="region of interest" description="Disordered" evidence="2">
    <location>
        <begin position="79"/>
        <end position="129"/>
    </location>
</feature>
<dbReference type="EMBL" id="KZ613949">
    <property type="protein sequence ID" value="PMD37491.1"/>
    <property type="molecule type" value="Genomic_DNA"/>
</dbReference>
<evidence type="ECO:0000313" key="4">
    <source>
        <dbReference type="Proteomes" id="UP000235786"/>
    </source>
</evidence>
<evidence type="ECO:0008006" key="5">
    <source>
        <dbReference type="Google" id="ProtNLM"/>
    </source>
</evidence>
<reference evidence="3 4" key="1">
    <citation type="submission" date="2016-04" db="EMBL/GenBank/DDBJ databases">
        <title>A degradative enzymes factory behind the ericoid mycorrhizal symbiosis.</title>
        <authorList>
            <consortium name="DOE Joint Genome Institute"/>
            <person name="Martino E."/>
            <person name="Morin E."/>
            <person name="Grelet G."/>
            <person name="Kuo A."/>
            <person name="Kohler A."/>
            <person name="Daghino S."/>
            <person name="Barry K."/>
            <person name="Choi C."/>
            <person name="Cichocki N."/>
            <person name="Clum A."/>
            <person name="Copeland A."/>
            <person name="Hainaut M."/>
            <person name="Haridas S."/>
            <person name="Labutti K."/>
            <person name="Lindquist E."/>
            <person name="Lipzen A."/>
            <person name="Khouja H.-R."/>
            <person name="Murat C."/>
            <person name="Ohm R."/>
            <person name="Olson A."/>
            <person name="Spatafora J."/>
            <person name="Veneault-Fourrey C."/>
            <person name="Henrissat B."/>
            <person name="Grigoriev I."/>
            <person name="Martin F."/>
            <person name="Perotto S."/>
        </authorList>
    </citation>
    <scope>NUCLEOTIDE SEQUENCE [LARGE SCALE GENOMIC DNA]</scope>
    <source>
        <strain evidence="3 4">F</strain>
    </source>
</reference>
<gene>
    <name evidence="3" type="ORF">L207DRAFT_636180</name>
</gene>
<keyword evidence="4" id="KW-1185">Reference proteome</keyword>
<dbReference type="GO" id="GO:0045944">
    <property type="term" value="P:positive regulation of transcription by RNA polymerase II"/>
    <property type="evidence" value="ECO:0007669"/>
    <property type="project" value="TreeGrafter"/>
</dbReference>
<dbReference type="GO" id="GO:0005634">
    <property type="term" value="C:nucleus"/>
    <property type="evidence" value="ECO:0007669"/>
    <property type="project" value="TreeGrafter"/>
</dbReference>
<protein>
    <recommendedName>
        <fullName evidence="5">Zn(2)-C6 fungal-type domain-containing protein</fullName>
    </recommendedName>
</protein>
<proteinExistence type="predicted"/>
<dbReference type="PANTHER" id="PTHR37534:SF25">
    <property type="entry name" value="ZN(II)2CYS6 TRANSCRIPTION FACTOR (EUROFUNG)"/>
    <property type="match status" value="1"/>
</dbReference>
<name>A0A2J6RG55_HYAVF</name>
<dbReference type="STRING" id="1149755.A0A2J6RG55"/>
<dbReference type="GO" id="GO:0003700">
    <property type="term" value="F:DNA-binding transcription factor activity"/>
    <property type="evidence" value="ECO:0007669"/>
    <property type="project" value="TreeGrafter"/>
</dbReference>
<dbReference type="OrthoDB" id="4525710at2759"/>
<dbReference type="PANTHER" id="PTHR37534">
    <property type="entry name" value="TRANSCRIPTIONAL ACTIVATOR PROTEIN UGA3"/>
    <property type="match status" value="1"/>
</dbReference>
<organism evidence="3 4">
    <name type="scientific">Hyaloscypha variabilis (strain UAMH 11265 / GT02V1 / F)</name>
    <name type="common">Meliniomyces variabilis</name>
    <dbReference type="NCBI Taxonomy" id="1149755"/>
    <lineage>
        <taxon>Eukaryota</taxon>
        <taxon>Fungi</taxon>
        <taxon>Dikarya</taxon>
        <taxon>Ascomycota</taxon>
        <taxon>Pezizomycotina</taxon>
        <taxon>Leotiomycetes</taxon>
        <taxon>Helotiales</taxon>
        <taxon>Hyaloscyphaceae</taxon>
        <taxon>Hyaloscypha</taxon>
        <taxon>Hyaloscypha variabilis</taxon>
    </lineage>
</organism>
<evidence type="ECO:0000313" key="3">
    <source>
        <dbReference type="EMBL" id="PMD37491.1"/>
    </source>
</evidence>
<dbReference type="Proteomes" id="UP000235786">
    <property type="component" value="Unassembled WGS sequence"/>
</dbReference>
<evidence type="ECO:0000256" key="2">
    <source>
        <dbReference type="SAM" id="MobiDB-lite"/>
    </source>
</evidence>
<sequence>MPRKQNAICRNCQARHLRCVREPDLDRCRRCTIGDLVCEKGSTFRIRNVVSGVRKSGKRSKNSRDLDYDEDQVWVTIPSRLSFEQHDPSEDADLESTEEPRDQAEQDPQPQPRHISPPLSFMRNTNSAQDEQEFDVHPNPLFSPSAHFLPEPQTHKSPLYEPGPPWSFETSHEAQLFLHYVQRLAGWLDSLDSDRHFAIDIPRRAGNVPVILNAILASASRHIAWISKIEDTESGRYHDKCLQILIPLLDSPVDVLDDNLFAAIIILRQYEEYDEADERCHLFGTARMVDSLAQLGTYTSLREAANWVALRQEIHIALTRRQPVSIALGAYHSSRYFCSNTDDAWGNRMVYLFARVLNFAFAPEGGSSKESWAELADEVEAWNATKPEHFAPLWLDLSPQRDGSPFPEILMLGGPQVHGMQSYCLAKILLATYDPRLLALGFEARSLQKESEKTVLQNLRLIIGLARSNPQHEAAFMHASHILSACGTYFSEREEQDAVIEFLNDIHTRGIWKTYSIVTRLQEQWNEHR</sequence>
<evidence type="ECO:0000256" key="1">
    <source>
        <dbReference type="ARBA" id="ARBA00023242"/>
    </source>
</evidence>